<dbReference type="PANTHER" id="PTHR30061">
    <property type="entry name" value="MALTOSE-BINDING PERIPLASMIC PROTEIN"/>
    <property type="match status" value="1"/>
</dbReference>
<name>A0A4R0GDZ4_9ACTN</name>
<evidence type="ECO:0000313" key="5">
    <source>
        <dbReference type="EMBL" id="TCB95454.1"/>
    </source>
</evidence>
<evidence type="ECO:0000256" key="4">
    <source>
        <dbReference type="SAM" id="SignalP"/>
    </source>
</evidence>
<proteinExistence type="inferred from homology"/>
<dbReference type="GO" id="GO:0042956">
    <property type="term" value="P:maltodextrin transmembrane transport"/>
    <property type="evidence" value="ECO:0007669"/>
    <property type="project" value="TreeGrafter"/>
</dbReference>
<dbReference type="PROSITE" id="PS51257">
    <property type="entry name" value="PROKAR_LIPOPROTEIN"/>
    <property type="match status" value="1"/>
</dbReference>
<keyword evidence="6" id="KW-1185">Reference proteome</keyword>
<keyword evidence="3 4" id="KW-0732">Signal</keyword>
<protein>
    <submittedName>
        <fullName evidence="5">Extracellular solute-binding protein</fullName>
    </submittedName>
</protein>
<dbReference type="AlphaFoldDB" id="A0A4R0GDZ4"/>
<evidence type="ECO:0000256" key="2">
    <source>
        <dbReference type="ARBA" id="ARBA00022448"/>
    </source>
</evidence>
<feature type="signal peptide" evidence="4">
    <location>
        <begin position="1"/>
        <end position="28"/>
    </location>
</feature>
<organism evidence="5 6">
    <name type="scientific">Micromonospora zingiberis</name>
    <dbReference type="NCBI Taxonomy" id="2053011"/>
    <lineage>
        <taxon>Bacteria</taxon>
        <taxon>Bacillati</taxon>
        <taxon>Actinomycetota</taxon>
        <taxon>Actinomycetes</taxon>
        <taxon>Micromonosporales</taxon>
        <taxon>Micromonosporaceae</taxon>
        <taxon>Micromonospora</taxon>
    </lineage>
</organism>
<evidence type="ECO:0000256" key="3">
    <source>
        <dbReference type="ARBA" id="ARBA00022729"/>
    </source>
</evidence>
<gene>
    <name evidence="5" type="ORF">E0H26_19910</name>
</gene>
<evidence type="ECO:0000313" key="6">
    <source>
        <dbReference type="Proteomes" id="UP000292274"/>
    </source>
</evidence>
<dbReference type="PANTHER" id="PTHR30061:SF50">
    <property type="entry name" value="MALTOSE_MALTODEXTRIN-BINDING PERIPLASMIC PROTEIN"/>
    <property type="match status" value="1"/>
</dbReference>
<dbReference type="GO" id="GO:1901982">
    <property type="term" value="F:maltose binding"/>
    <property type="evidence" value="ECO:0007669"/>
    <property type="project" value="TreeGrafter"/>
</dbReference>
<dbReference type="Gene3D" id="3.40.190.10">
    <property type="entry name" value="Periplasmic binding protein-like II"/>
    <property type="match status" value="2"/>
</dbReference>
<dbReference type="OrthoDB" id="9780991at2"/>
<dbReference type="GO" id="GO:0055052">
    <property type="term" value="C:ATP-binding cassette (ABC) transporter complex, substrate-binding subunit-containing"/>
    <property type="evidence" value="ECO:0007669"/>
    <property type="project" value="TreeGrafter"/>
</dbReference>
<evidence type="ECO:0000256" key="1">
    <source>
        <dbReference type="ARBA" id="ARBA00008520"/>
    </source>
</evidence>
<dbReference type="EMBL" id="SJJR01000014">
    <property type="protein sequence ID" value="TCB95454.1"/>
    <property type="molecule type" value="Genomic_DNA"/>
</dbReference>
<accession>A0A4R0GDZ4</accession>
<dbReference type="Pfam" id="PF13416">
    <property type="entry name" value="SBP_bac_8"/>
    <property type="match status" value="1"/>
</dbReference>
<dbReference type="GO" id="GO:0015768">
    <property type="term" value="P:maltose transport"/>
    <property type="evidence" value="ECO:0007669"/>
    <property type="project" value="TreeGrafter"/>
</dbReference>
<sequence length="437" mass="45313">MTRREPLMIRQKRLPAAMLAVAVAAALGACGRTGDDPTGGAPTAAPAVSDGPATGDIRVWAMGTEGEKLPEIAQTFNAANPGANVTITAVPWDDAPTKISTAIASGETPDATLINPSALASFVATGGFAPVPSGLVADSAFDAGALQATKVNGTSYSVPLYVDTRTLFYRKDLAAKAGVEAPKTWDEFTTFAKGLQEAGAGQGLLLPTGELGFTEQTLIPFLWQAGAELTDAGLTKFTVDTPEVVAGLEKYRSFFVDGVASQTGTYEPWGSVEQRLVDGKIGAAINGPWLVPALKELLGAEYSAKIGVAALPAGPKNAKSWLDGGQLAVFKDAKNPDGAWKFIRYLSQPEQAAAFSRATGDLPAVTAAWEPAGLTTDPTTAVFSEQLTATGTPPAVATWNQIATVFARYGERVARGVVEPAEAAKQMQSELSGIGLE</sequence>
<reference evidence="5 6" key="1">
    <citation type="submission" date="2019-02" db="EMBL/GenBank/DDBJ databases">
        <title>Jishengella sp. nov., isolated from a root of Zingiber montanum.</title>
        <authorList>
            <person name="Kuncharoen N."/>
            <person name="Kudo T."/>
            <person name="Masahiro Y."/>
            <person name="Ohkuma M."/>
            <person name="Tanasupawat S."/>
        </authorList>
    </citation>
    <scope>NUCLEOTIDE SEQUENCE [LARGE SCALE GENOMIC DNA]</scope>
    <source>
        <strain evidence="5 6">PLAI 1-1</strain>
    </source>
</reference>
<comment type="caution">
    <text evidence="5">The sequence shown here is derived from an EMBL/GenBank/DDBJ whole genome shotgun (WGS) entry which is preliminary data.</text>
</comment>
<dbReference type="Proteomes" id="UP000292274">
    <property type="component" value="Unassembled WGS sequence"/>
</dbReference>
<keyword evidence="2" id="KW-0813">Transport</keyword>
<dbReference type="InterPro" id="IPR006059">
    <property type="entry name" value="SBP"/>
</dbReference>
<dbReference type="SUPFAM" id="SSF53850">
    <property type="entry name" value="Periplasmic binding protein-like II"/>
    <property type="match status" value="1"/>
</dbReference>
<comment type="similarity">
    <text evidence="1">Belongs to the bacterial solute-binding protein 1 family.</text>
</comment>
<feature type="chain" id="PRO_5038819126" evidence="4">
    <location>
        <begin position="29"/>
        <end position="437"/>
    </location>
</feature>